<evidence type="ECO:0000256" key="2">
    <source>
        <dbReference type="ARBA" id="ARBA00022525"/>
    </source>
</evidence>
<dbReference type="PROSITE" id="PS51828">
    <property type="entry name" value="PTX_2"/>
    <property type="match status" value="1"/>
</dbReference>
<dbReference type="InterPro" id="IPR013320">
    <property type="entry name" value="ConA-like_dom_sf"/>
</dbReference>
<feature type="domain" description="Pentraxin (PTX)" evidence="10">
    <location>
        <begin position="25"/>
        <end position="228"/>
    </location>
</feature>
<comment type="subcellular location">
    <subcellularLocation>
        <location evidence="1 9">Secreted</location>
    </subcellularLocation>
</comment>
<dbReference type="AlphaFoldDB" id="A0ABD1KIF3"/>
<comment type="subunit">
    <text evidence="9">Homopentamer. Pentaxin (or pentraxin) have a discoid arrangement of 5 non-covalently bound subunits.</text>
</comment>
<gene>
    <name evidence="11" type="ORF">ACEWY4_005476</name>
</gene>
<keyword evidence="3 9" id="KW-0479">Metal-binding</keyword>
<evidence type="ECO:0000256" key="5">
    <source>
        <dbReference type="ARBA" id="ARBA00022837"/>
    </source>
</evidence>
<keyword evidence="4 9" id="KW-0732">Signal</keyword>
<dbReference type="SMART" id="SM00159">
    <property type="entry name" value="PTX"/>
    <property type="match status" value="1"/>
</dbReference>
<keyword evidence="6" id="KW-1015">Disulfide bond</keyword>
<accession>A0ABD1KIF3</accession>
<evidence type="ECO:0000259" key="10">
    <source>
        <dbReference type="PROSITE" id="PS51828"/>
    </source>
</evidence>
<dbReference type="PANTHER" id="PTHR45869">
    <property type="entry name" value="C-REACTIVE PROTEIN-RELATED"/>
    <property type="match status" value="1"/>
</dbReference>
<dbReference type="EMBL" id="JBHFQA010000005">
    <property type="protein sequence ID" value="KAL2098996.1"/>
    <property type="molecule type" value="Genomic_DNA"/>
</dbReference>
<dbReference type="InterPro" id="IPR001759">
    <property type="entry name" value="PTX_dom"/>
</dbReference>
<comment type="similarity">
    <text evidence="7 9">Belongs to the pentraxin family.</text>
</comment>
<dbReference type="GO" id="GO:0005576">
    <property type="term" value="C:extracellular region"/>
    <property type="evidence" value="ECO:0007669"/>
    <property type="project" value="UniProtKB-SubCell"/>
</dbReference>
<dbReference type="Gene3D" id="2.60.120.200">
    <property type="match status" value="1"/>
</dbReference>
<evidence type="ECO:0000256" key="7">
    <source>
        <dbReference type="ARBA" id="ARBA00038102"/>
    </source>
</evidence>
<dbReference type="PANTHER" id="PTHR45869:SF7">
    <property type="entry name" value="C-REACTIVE PROTEIN"/>
    <property type="match status" value="1"/>
</dbReference>
<sequence>MGNIYLVFLTLMCCGLASQASRDLSGKVFTFPEKGNTAHVRLAPLMSKILFSVTVCLRFYSDVRKNDFVLFSMDVPTQSNSFTLFRQYADNDYYLYVSGEYGAYHELPFNTNQWNSICATWDAGTGLSQVTVNNVHSVKTARHVGASIAGAPIIMLGQDQDSYGGGFEATQAFNGHIKDVHMWDHVISACEVKSYMQGLAHSSGNYLDWTRMEYSIHGYVLVEDYATC</sequence>
<feature type="signal peptide" evidence="9">
    <location>
        <begin position="1"/>
        <end position="19"/>
    </location>
</feature>
<name>A0ABD1KIF3_9TELE</name>
<protein>
    <recommendedName>
        <fullName evidence="9">Pentraxin family member</fullName>
    </recommendedName>
</protein>
<comment type="cofactor">
    <cofactor evidence="9">
        <name>Ca(2+)</name>
        <dbReference type="ChEBI" id="CHEBI:29108"/>
    </cofactor>
    <text evidence="9">Binds 2 calcium ions per subunit.</text>
</comment>
<comment type="caution">
    <text evidence="8">Lacks conserved residue(s) required for the propagation of feature annotation.</text>
</comment>
<dbReference type="PRINTS" id="PR00895">
    <property type="entry name" value="PENTAXIN"/>
</dbReference>
<evidence type="ECO:0000313" key="11">
    <source>
        <dbReference type="EMBL" id="KAL2098996.1"/>
    </source>
</evidence>
<comment type="caution">
    <text evidence="11">The sequence shown here is derived from an EMBL/GenBank/DDBJ whole genome shotgun (WGS) entry which is preliminary data.</text>
</comment>
<dbReference type="GO" id="GO:0046872">
    <property type="term" value="F:metal ion binding"/>
    <property type="evidence" value="ECO:0007669"/>
    <property type="project" value="UniProtKB-KW"/>
</dbReference>
<organism evidence="11 12">
    <name type="scientific">Coilia grayii</name>
    <name type="common">Gray's grenadier anchovy</name>
    <dbReference type="NCBI Taxonomy" id="363190"/>
    <lineage>
        <taxon>Eukaryota</taxon>
        <taxon>Metazoa</taxon>
        <taxon>Chordata</taxon>
        <taxon>Craniata</taxon>
        <taxon>Vertebrata</taxon>
        <taxon>Euteleostomi</taxon>
        <taxon>Actinopterygii</taxon>
        <taxon>Neopterygii</taxon>
        <taxon>Teleostei</taxon>
        <taxon>Clupei</taxon>
        <taxon>Clupeiformes</taxon>
        <taxon>Clupeoidei</taxon>
        <taxon>Engraulidae</taxon>
        <taxon>Coilinae</taxon>
        <taxon>Coilia</taxon>
    </lineage>
</organism>
<evidence type="ECO:0000256" key="8">
    <source>
        <dbReference type="PROSITE-ProRule" id="PRU01172"/>
    </source>
</evidence>
<feature type="chain" id="PRO_5044524821" description="Pentraxin family member" evidence="9">
    <location>
        <begin position="20"/>
        <end position="228"/>
    </location>
</feature>
<keyword evidence="2" id="KW-0964">Secreted</keyword>
<dbReference type="Pfam" id="PF00354">
    <property type="entry name" value="Pentaxin"/>
    <property type="match status" value="1"/>
</dbReference>
<evidence type="ECO:0000256" key="4">
    <source>
        <dbReference type="ARBA" id="ARBA00022729"/>
    </source>
</evidence>
<keyword evidence="5 9" id="KW-0106">Calcium</keyword>
<keyword evidence="12" id="KW-1185">Reference proteome</keyword>
<evidence type="ECO:0000256" key="3">
    <source>
        <dbReference type="ARBA" id="ARBA00022723"/>
    </source>
</evidence>
<evidence type="ECO:0000256" key="1">
    <source>
        <dbReference type="ARBA" id="ARBA00004613"/>
    </source>
</evidence>
<dbReference type="InterPro" id="IPR051005">
    <property type="entry name" value="Pentraxin_domain"/>
</dbReference>
<reference evidence="11 12" key="1">
    <citation type="submission" date="2024-09" db="EMBL/GenBank/DDBJ databases">
        <title>A chromosome-level genome assembly of Gray's grenadier anchovy, Coilia grayii.</title>
        <authorList>
            <person name="Fu Z."/>
        </authorList>
    </citation>
    <scope>NUCLEOTIDE SEQUENCE [LARGE SCALE GENOMIC DNA]</scope>
    <source>
        <strain evidence="11">G4</strain>
        <tissue evidence="11">Muscle</tissue>
    </source>
</reference>
<evidence type="ECO:0000313" key="12">
    <source>
        <dbReference type="Proteomes" id="UP001591681"/>
    </source>
</evidence>
<dbReference type="Proteomes" id="UP001591681">
    <property type="component" value="Unassembled WGS sequence"/>
</dbReference>
<proteinExistence type="inferred from homology"/>
<evidence type="ECO:0000256" key="9">
    <source>
        <dbReference type="RuleBase" id="RU362112"/>
    </source>
</evidence>
<evidence type="ECO:0000256" key="6">
    <source>
        <dbReference type="ARBA" id="ARBA00023157"/>
    </source>
</evidence>
<dbReference type="SUPFAM" id="SSF49899">
    <property type="entry name" value="Concanavalin A-like lectins/glucanases"/>
    <property type="match status" value="1"/>
</dbReference>